<evidence type="ECO:0000313" key="6">
    <source>
        <dbReference type="EMBL" id="PIC21406.1"/>
    </source>
</evidence>
<name>A0A2G5T2T4_9PELO</name>
<keyword evidence="2 4" id="KW-0863">Zinc-finger</keyword>
<dbReference type="OrthoDB" id="8936585at2759"/>
<dbReference type="PANTHER" id="PTHR22791:SF6">
    <property type="entry name" value="RING-TYPE DOMAIN-CONTAINING PROTEIN"/>
    <property type="match status" value="1"/>
</dbReference>
<dbReference type="Proteomes" id="UP000230233">
    <property type="component" value="Chromosome X"/>
</dbReference>
<gene>
    <name evidence="6" type="primary">Cnig_chr_X.g26248</name>
    <name evidence="6" type="ORF">B9Z55_026248</name>
</gene>
<dbReference type="GO" id="GO:0016567">
    <property type="term" value="P:protein ubiquitination"/>
    <property type="evidence" value="ECO:0007669"/>
    <property type="project" value="TreeGrafter"/>
</dbReference>
<protein>
    <recommendedName>
        <fullName evidence="5">RING-type domain-containing protein</fullName>
    </recommendedName>
</protein>
<dbReference type="SMART" id="SM00184">
    <property type="entry name" value="RING"/>
    <property type="match status" value="2"/>
</dbReference>
<evidence type="ECO:0000259" key="5">
    <source>
        <dbReference type="PROSITE" id="PS50089"/>
    </source>
</evidence>
<dbReference type="InterPro" id="IPR001841">
    <property type="entry name" value="Znf_RING"/>
</dbReference>
<dbReference type="PROSITE" id="PS50089">
    <property type="entry name" value="ZF_RING_2"/>
    <property type="match status" value="2"/>
</dbReference>
<keyword evidence="7" id="KW-1185">Reference proteome</keyword>
<dbReference type="InterPro" id="IPR051435">
    <property type="entry name" value="RING_finger_E3_ubiq-ligases"/>
</dbReference>
<accession>A0A2G5T2T4</accession>
<evidence type="ECO:0000256" key="3">
    <source>
        <dbReference type="ARBA" id="ARBA00022833"/>
    </source>
</evidence>
<feature type="domain" description="RING-type" evidence="5">
    <location>
        <begin position="53"/>
        <end position="114"/>
    </location>
</feature>
<evidence type="ECO:0000256" key="2">
    <source>
        <dbReference type="ARBA" id="ARBA00022771"/>
    </source>
</evidence>
<comment type="caution">
    <text evidence="6">The sequence shown here is derived from an EMBL/GenBank/DDBJ whole genome shotgun (WGS) entry which is preliminary data.</text>
</comment>
<dbReference type="Gene3D" id="3.30.40.10">
    <property type="entry name" value="Zinc/RING finger domain, C3HC4 (zinc finger)"/>
    <property type="match status" value="2"/>
</dbReference>
<keyword evidence="3" id="KW-0862">Zinc</keyword>
<dbReference type="Pfam" id="PF13445">
    <property type="entry name" value="zf-RING_UBOX"/>
    <property type="match status" value="2"/>
</dbReference>
<evidence type="ECO:0000313" key="7">
    <source>
        <dbReference type="Proteomes" id="UP000230233"/>
    </source>
</evidence>
<dbReference type="GO" id="GO:0008270">
    <property type="term" value="F:zinc ion binding"/>
    <property type="evidence" value="ECO:0007669"/>
    <property type="project" value="UniProtKB-KW"/>
</dbReference>
<dbReference type="GO" id="GO:0061630">
    <property type="term" value="F:ubiquitin protein ligase activity"/>
    <property type="evidence" value="ECO:0007669"/>
    <property type="project" value="TreeGrafter"/>
</dbReference>
<dbReference type="InterPro" id="IPR027370">
    <property type="entry name" value="Znf-RING_euk"/>
</dbReference>
<proteinExistence type="predicted"/>
<reference evidence="7" key="1">
    <citation type="submission" date="2017-10" db="EMBL/GenBank/DDBJ databases">
        <title>Rapid genome shrinkage in a self-fertile nematode reveals novel sperm competition proteins.</title>
        <authorList>
            <person name="Yin D."/>
            <person name="Schwarz E.M."/>
            <person name="Thomas C.G."/>
            <person name="Felde R.L."/>
            <person name="Korf I.F."/>
            <person name="Cutter A.D."/>
            <person name="Schartner C.M."/>
            <person name="Ralston E.J."/>
            <person name="Meyer B.J."/>
            <person name="Haag E.S."/>
        </authorList>
    </citation>
    <scope>NUCLEOTIDE SEQUENCE [LARGE SCALE GENOMIC DNA]</scope>
    <source>
        <strain evidence="7">JU1422</strain>
    </source>
</reference>
<dbReference type="EMBL" id="PDUG01000006">
    <property type="protein sequence ID" value="PIC21406.1"/>
    <property type="molecule type" value="Genomic_DNA"/>
</dbReference>
<feature type="domain" description="RING-type" evidence="5">
    <location>
        <begin position="208"/>
        <end position="254"/>
    </location>
</feature>
<keyword evidence="1" id="KW-0479">Metal-binding</keyword>
<organism evidence="6 7">
    <name type="scientific">Caenorhabditis nigoni</name>
    <dbReference type="NCBI Taxonomy" id="1611254"/>
    <lineage>
        <taxon>Eukaryota</taxon>
        <taxon>Metazoa</taxon>
        <taxon>Ecdysozoa</taxon>
        <taxon>Nematoda</taxon>
        <taxon>Chromadorea</taxon>
        <taxon>Rhabditida</taxon>
        <taxon>Rhabditina</taxon>
        <taxon>Rhabditomorpha</taxon>
        <taxon>Rhabditoidea</taxon>
        <taxon>Rhabditidae</taxon>
        <taxon>Peloderinae</taxon>
        <taxon>Caenorhabditis</taxon>
    </lineage>
</organism>
<dbReference type="InterPro" id="IPR013083">
    <property type="entry name" value="Znf_RING/FYVE/PHD"/>
</dbReference>
<dbReference type="SUPFAM" id="SSF57850">
    <property type="entry name" value="RING/U-box"/>
    <property type="match status" value="2"/>
</dbReference>
<dbReference type="AlphaFoldDB" id="A0A2G5T2T4"/>
<sequence>MADNRVPIATRRASLLQCIHRLDRNLKHKINNLEFQTSRRVKLQNAIKSCLECVICTNRYDRGETSPRVLGCGHVCCEKCVFEILEGKRRPTRMIINAPSNKFPGVIIRCPSCRRQMSFSENQTELSIWKFRPLMEVIKNFTNTTYLDDFDQPVEHEQVTLAGDETLACLRTLTKRLEQKLLDTNQRKVSENDLHATLENLSKPIKNCAKCQNPFQEAPVSLKCGHVYCSPCNKLFFERFEKIGPAVVTCETCQKLSNYQRNETRGFPIYLFINLSQLH</sequence>
<dbReference type="PANTHER" id="PTHR22791">
    <property type="entry name" value="RING-TYPE DOMAIN-CONTAINING PROTEIN"/>
    <property type="match status" value="1"/>
</dbReference>
<evidence type="ECO:0000256" key="4">
    <source>
        <dbReference type="PROSITE-ProRule" id="PRU00175"/>
    </source>
</evidence>
<evidence type="ECO:0000256" key="1">
    <source>
        <dbReference type="ARBA" id="ARBA00022723"/>
    </source>
</evidence>